<dbReference type="PRINTS" id="PR00095">
    <property type="entry name" value="ANTSNTHASEI"/>
</dbReference>
<sequence length="450" mass="51972">MNPLIEEIDTELDAFSIYSIFKDLNESVFLDSGMDRERLGRYSFIGLNPFITFKFKNDTCFFNGKRYEGDVFEELKKIIKKYKLKNNTHLPFIGGGIGYFSYDLGRNLEQLPEIAFEDVDIPHCYFNFYDNVIVIDHVNNKVYLTALGILKEPEKSICSIKDKIHKGKKVKHTKFKQTKLHFDSNFNKEEYIKTVDKVREYIKNGDIYITNLTQRFTCSTKKEPYEVYKNLRSINPAPFAAFMKLSGFSIVSSSPERFLKIRNGVVETRPIKGTRPRGENKEEDFKNRQELINSEKDKSELLMIVDLERNDLSRVCKPKSVKVTEIFKLEEYSTVYHLVSTIKGELQDECTSIDCIKACFPGGSITGDPKIRSMEIIDELEKVRRNIYTGCIGYIGFDDNVDLNIVIRTILMKDDKAYMGVGGGITWESDSEAEYYETLDKAKALFESFA</sequence>
<comment type="cofactor">
    <cofactor evidence="1">
        <name>Mg(2+)</name>
        <dbReference type="ChEBI" id="CHEBI:18420"/>
    </cofactor>
</comment>
<dbReference type="Pfam" id="PF00425">
    <property type="entry name" value="Chorismate_bind"/>
    <property type="match status" value="1"/>
</dbReference>
<keyword evidence="5 13" id="KW-0808">Transferase</keyword>
<gene>
    <name evidence="13" type="primary">pabB</name>
    <name evidence="13" type="ORF">OW763_10095</name>
</gene>
<comment type="subunit">
    <text evidence="2">Heterotetramer consisting of two non-identical subunits: a beta subunit (TrpG) and a large alpha subunit (TrpE).</text>
</comment>
<dbReference type="EMBL" id="JAPQER010000003">
    <property type="protein sequence ID" value="MCY6484691.1"/>
    <property type="molecule type" value="Genomic_DNA"/>
</dbReference>
<evidence type="ECO:0000259" key="11">
    <source>
        <dbReference type="Pfam" id="PF00425"/>
    </source>
</evidence>
<evidence type="ECO:0000313" key="13">
    <source>
        <dbReference type="EMBL" id="MCY6484691.1"/>
    </source>
</evidence>
<evidence type="ECO:0000256" key="10">
    <source>
        <dbReference type="ARBA" id="ARBA00047683"/>
    </source>
</evidence>
<dbReference type="InterPro" id="IPR005802">
    <property type="entry name" value="ADC_synth_comp_1"/>
</dbReference>
<comment type="catalytic activity">
    <reaction evidence="10">
        <text>chorismate + L-glutamine = anthranilate + pyruvate + L-glutamate + H(+)</text>
        <dbReference type="Rhea" id="RHEA:21732"/>
        <dbReference type="ChEBI" id="CHEBI:15361"/>
        <dbReference type="ChEBI" id="CHEBI:15378"/>
        <dbReference type="ChEBI" id="CHEBI:16567"/>
        <dbReference type="ChEBI" id="CHEBI:29748"/>
        <dbReference type="ChEBI" id="CHEBI:29985"/>
        <dbReference type="ChEBI" id="CHEBI:58359"/>
        <dbReference type="EC" id="4.1.3.27"/>
    </reaction>
</comment>
<evidence type="ECO:0000256" key="6">
    <source>
        <dbReference type="ARBA" id="ARBA00022723"/>
    </source>
</evidence>
<reference evidence="13" key="1">
    <citation type="submission" date="2022-12" db="EMBL/GenBank/DDBJ databases">
        <authorList>
            <person name="Wang J."/>
        </authorList>
    </citation>
    <scope>NUCLEOTIDE SEQUENCE</scope>
    <source>
        <strain evidence="13">HY-45-18</strain>
    </source>
</reference>
<dbReference type="InterPro" id="IPR006805">
    <property type="entry name" value="Anth_synth_I_N"/>
</dbReference>
<evidence type="ECO:0000256" key="4">
    <source>
        <dbReference type="ARBA" id="ARBA00020653"/>
    </source>
</evidence>
<dbReference type="InterPro" id="IPR015890">
    <property type="entry name" value="Chorismate_C"/>
</dbReference>
<dbReference type="PANTHER" id="PTHR11236:SF48">
    <property type="entry name" value="ISOCHORISMATE SYNTHASE MENF"/>
    <property type="match status" value="1"/>
</dbReference>
<comment type="caution">
    <text evidence="13">The sequence shown here is derived from an EMBL/GenBank/DDBJ whole genome shotgun (WGS) entry which is preliminary data.</text>
</comment>
<proteinExistence type="predicted"/>
<keyword evidence="13" id="KW-0032">Aminotransferase</keyword>
<organism evidence="13 14">
    <name type="scientific">Clostridium aestuarii</name>
    <dbReference type="NCBI Taxonomy" id="338193"/>
    <lineage>
        <taxon>Bacteria</taxon>
        <taxon>Bacillati</taxon>
        <taxon>Bacillota</taxon>
        <taxon>Clostridia</taxon>
        <taxon>Eubacteriales</taxon>
        <taxon>Clostridiaceae</taxon>
        <taxon>Clostridium</taxon>
    </lineage>
</organism>
<evidence type="ECO:0000259" key="12">
    <source>
        <dbReference type="Pfam" id="PF04715"/>
    </source>
</evidence>
<dbReference type="SUPFAM" id="SSF56322">
    <property type="entry name" value="ADC synthase"/>
    <property type="match status" value="1"/>
</dbReference>
<evidence type="ECO:0000256" key="2">
    <source>
        <dbReference type="ARBA" id="ARBA00011575"/>
    </source>
</evidence>
<dbReference type="NCBIfam" id="TIGR00553">
    <property type="entry name" value="pabB"/>
    <property type="match status" value="1"/>
</dbReference>
<accession>A0ABT4D0C1</accession>
<dbReference type="Proteomes" id="UP001078443">
    <property type="component" value="Unassembled WGS sequence"/>
</dbReference>
<protein>
    <recommendedName>
        <fullName evidence="4">Anthranilate synthase component 1</fullName>
        <ecNumber evidence="3">2.6.1.85</ecNumber>
    </recommendedName>
</protein>
<keyword evidence="8" id="KW-0456">Lyase</keyword>
<evidence type="ECO:0000256" key="3">
    <source>
        <dbReference type="ARBA" id="ARBA00013139"/>
    </source>
</evidence>
<evidence type="ECO:0000256" key="5">
    <source>
        <dbReference type="ARBA" id="ARBA00022679"/>
    </source>
</evidence>
<keyword evidence="7" id="KW-0460">Magnesium</keyword>
<dbReference type="Pfam" id="PF04715">
    <property type="entry name" value="Anth_synt_I_N"/>
    <property type="match status" value="1"/>
</dbReference>
<dbReference type="InterPro" id="IPR019999">
    <property type="entry name" value="Anth_synth_I-like"/>
</dbReference>
<evidence type="ECO:0000313" key="14">
    <source>
        <dbReference type="Proteomes" id="UP001078443"/>
    </source>
</evidence>
<dbReference type="PANTHER" id="PTHR11236">
    <property type="entry name" value="AMINOBENZOATE/ANTHRANILATE SYNTHASE"/>
    <property type="match status" value="1"/>
</dbReference>
<dbReference type="InterPro" id="IPR005801">
    <property type="entry name" value="ADC_synthase"/>
</dbReference>
<feature type="domain" description="Anthranilate synthase component I N-terminal" evidence="12">
    <location>
        <begin position="14"/>
        <end position="144"/>
    </location>
</feature>
<name>A0ABT4D0C1_9CLOT</name>
<keyword evidence="6" id="KW-0479">Metal-binding</keyword>
<dbReference type="Gene3D" id="3.60.120.10">
    <property type="entry name" value="Anthranilate synthase"/>
    <property type="match status" value="1"/>
</dbReference>
<dbReference type="GO" id="GO:0046820">
    <property type="term" value="F:4-amino-4-deoxychorismate synthase activity"/>
    <property type="evidence" value="ECO:0007669"/>
    <property type="project" value="UniProtKB-EC"/>
</dbReference>
<dbReference type="RefSeq" id="WP_268041079.1">
    <property type="nucleotide sequence ID" value="NZ_JAPQER010000003.1"/>
</dbReference>
<evidence type="ECO:0000256" key="7">
    <source>
        <dbReference type="ARBA" id="ARBA00022842"/>
    </source>
</evidence>
<evidence type="ECO:0000256" key="9">
    <source>
        <dbReference type="ARBA" id="ARBA00025634"/>
    </source>
</evidence>
<evidence type="ECO:0000256" key="1">
    <source>
        <dbReference type="ARBA" id="ARBA00001946"/>
    </source>
</evidence>
<keyword evidence="14" id="KW-1185">Reference proteome</keyword>
<evidence type="ECO:0000256" key="8">
    <source>
        <dbReference type="ARBA" id="ARBA00023239"/>
    </source>
</evidence>
<dbReference type="EC" id="2.6.1.85" evidence="3"/>
<feature type="domain" description="Chorismate-utilising enzyme C-terminal" evidence="11">
    <location>
        <begin position="188"/>
        <end position="441"/>
    </location>
</feature>
<comment type="function">
    <text evidence="9">Part of a heterotetrameric complex that catalyzes the two-step biosynthesis of anthranilate, an intermediate in the biosynthesis of L-tryptophan. In the first step, the glutamine-binding beta subunit (TrpG) of anthranilate synthase (AS) provides the glutamine amidotransferase activity which generates ammonia as a substrate that, along with chorismate, is used in the second step, catalyzed by the large alpha subunit of AS (TrpE) to produce anthranilate. In the absence of TrpG, TrpE can synthesize anthranilate directly from chorismate and high concentrations of ammonia.</text>
</comment>